<evidence type="ECO:0000313" key="3">
    <source>
        <dbReference type="Proteomes" id="UP000187209"/>
    </source>
</evidence>
<reference evidence="2 3" key="1">
    <citation type="submission" date="2016-11" db="EMBL/GenBank/DDBJ databases">
        <title>The macronuclear genome of Stentor coeruleus: a giant cell with tiny introns.</title>
        <authorList>
            <person name="Slabodnick M."/>
            <person name="Ruby J.G."/>
            <person name="Reiff S.B."/>
            <person name="Swart E.C."/>
            <person name="Gosai S."/>
            <person name="Prabakaran S."/>
            <person name="Witkowska E."/>
            <person name="Larue G.E."/>
            <person name="Fisher S."/>
            <person name="Freeman R.M."/>
            <person name="Gunawardena J."/>
            <person name="Chu W."/>
            <person name="Stover N.A."/>
            <person name="Gregory B.D."/>
            <person name="Nowacki M."/>
            <person name="Derisi J."/>
            <person name="Roy S.W."/>
            <person name="Marshall W.F."/>
            <person name="Sood P."/>
        </authorList>
    </citation>
    <scope>NUCLEOTIDE SEQUENCE [LARGE SCALE GENOMIC DNA]</scope>
    <source>
        <strain evidence="2">WM001</strain>
    </source>
</reference>
<keyword evidence="3" id="KW-1185">Reference proteome</keyword>
<evidence type="ECO:0008006" key="4">
    <source>
        <dbReference type="Google" id="ProtNLM"/>
    </source>
</evidence>
<gene>
    <name evidence="2" type="ORF">SteCoe_20386</name>
</gene>
<protein>
    <recommendedName>
        <fullName evidence="4">RING-type domain-containing protein</fullName>
    </recommendedName>
</protein>
<comment type="caution">
    <text evidence="2">The sequence shown here is derived from an EMBL/GenBank/DDBJ whole genome shotgun (WGS) entry which is preliminary data.</text>
</comment>
<accession>A0A1R2BRZ6</accession>
<proteinExistence type="predicted"/>
<dbReference type="EMBL" id="MPUH01000464">
    <property type="protein sequence ID" value="OMJ79578.1"/>
    <property type="molecule type" value="Genomic_DNA"/>
</dbReference>
<evidence type="ECO:0000313" key="2">
    <source>
        <dbReference type="EMBL" id="OMJ79578.1"/>
    </source>
</evidence>
<name>A0A1R2BRZ6_9CILI</name>
<dbReference type="Proteomes" id="UP000187209">
    <property type="component" value="Unassembled WGS sequence"/>
</dbReference>
<feature type="region of interest" description="Disordered" evidence="1">
    <location>
        <begin position="129"/>
        <end position="160"/>
    </location>
</feature>
<evidence type="ECO:0000256" key="1">
    <source>
        <dbReference type="SAM" id="MobiDB-lite"/>
    </source>
</evidence>
<sequence length="284" mass="32420">MLNDTTPNSAPFKTVANYITTFEHLQSGAEISFLKSYADPNVAIISTESISESLYSEKSLQGEENKVSNLSEKLPKLLPKIPSEHQEIPSENQEIPSVNQEIPIIPNLLNKIEEKKSFKTSSINESKFSKRELNESLEETIQKPKENTETHRNEQEENKKSICSTKDTDFLSLKESFNTVSTIDTIPSTDKDVGKYRCSKCSIIIMTGKEIILACKHYYHFDCLNKMLEGQLKNAKNYNDIHCIICPLPISIMKLNVLPCFKGYKDKYDLFVDQYSKSKRSTRK</sequence>
<organism evidence="2 3">
    <name type="scientific">Stentor coeruleus</name>
    <dbReference type="NCBI Taxonomy" id="5963"/>
    <lineage>
        <taxon>Eukaryota</taxon>
        <taxon>Sar</taxon>
        <taxon>Alveolata</taxon>
        <taxon>Ciliophora</taxon>
        <taxon>Postciliodesmatophora</taxon>
        <taxon>Heterotrichea</taxon>
        <taxon>Heterotrichida</taxon>
        <taxon>Stentoridae</taxon>
        <taxon>Stentor</taxon>
    </lineage>
</organism>
<dbReference type="AlphaFoldDB" id="A0A1R2BRZ6"/>